<name>A0A937FX96_9BACT</name>
<organism evidence="2 3">
    <name type="scientific">Fulvivirga marina</name>
    <dbReference type="NCBI Taxonomy" id="2494733"/>
    <lineage>
        <taxon>Bacteria</taxon>
        <taxon>Pseudomonadati</taxon>
        <taxon>Bacteroidota</taxon>
        <taxon>Cytophagia</taxon>
        <taxon>Cytophagales</taxon>
        <taxon>Fulvivirgaceae</taxon>
        <taxon>Fulvivirga</taxon>
    </lineage>
</organism>
<proteinExistence type="predicted"/>
<keyword evidence="1" id="KW-1133">Transmembrane helix</keyword>
<dbReference type="RefSeq" id="WP_202856250.1">
    <property type="nucleotide sequence ID" value="NZ_JAEUGD010000031.1"/>
</dbReference>
<protein>
    <submittedName>
        <fullName evidence="2">Uncharacterized protein</fullName>
    </submittedName>
</protein>
<keyword evidence="1" id="KW-0472">Membrane</keyword>
<accession>A0A937FX96</accession>
<comment type="caution">
    <text evidence="2">The sequence shown here is derived from an EMBL/GenBank/DDBJ whole genome shotgun (WGS) entry which is preliminary data.</text>
</comment>
<dbReference type="Proteomes" id="UP000614216">
    <property type="component" value="Unassembled WGS sequence"/>
</dbReference>
<feature type="transmembrane region" description="Helical" evidence="1">
    <location>
        <begin position="105"/>
        <end position="126"/>
    </location>
</feature>
<feature type="transmembrane region" description="Helical" evidence="1">
    <location>
        <begin position="61"/>
        <end position="80"/>
    </location>
</feature>
<dbReference type="AlphaFoldDB" id="A0A937FX96"/>
<evidence type="ECO:0000313" key="2">
    <source>
        <dbReference type="EMBL" id="MBL6446713.1"/>
    </source>
</evidence>
<sequence length="178" mass="20621">MLSRINIGKIIIDHFRTLRRLGSKSKKIYFWDFILFIVLPILIAAISIFLDFDLSKHVNNLIAAISIFGGFLFNLLAIIYSQIDKIRTDADFEDNELKKVFVKEIHINISFNIVLSIFLVLTLLLYSAEFNFGYGYIYLKQSLLAINCFLLVLFGLTLLMVLNRVHILLKKDLETKKN</sequence>
<gene>
    <name evidence="2" type="ORF">JMN32_10345</name>
</gene>
<dbReference type="EMBL" id="JAEUGD010000031">
    <property type="protein sequence ID" value="MBL6446713.1"/>
    <property type="molecule type" value="Genomic_DNA"/>
</dbReference>
<keyword evidence="1" id="KW-0812">Transmembrane</keyword>
<evidence type="ECO:0000256" key="1">
    <source>
        <dbReference type="SAM" id="Phobius"/>
    </source>
</evidence>
<keyword evidence="3" id="KW-1185">Reference proteome</keyword>
<feature type="transmembrane region" description="Helical" evidence="1">
    <location>
        <begin position="28"/>
        <end position="49"/>
    </location>
</feature>
<reference evidence="2" key="1">
    <citation type="submission" date="2021-01" db="EMBL/GenBank/DDBJ databases">
        <title>Fulvivirga kasyanovii gen. nov., sp nov., a novel member of the phylum Bacteroidetes isolated from seawater in a mussel farm.</title>
        <authorList>
            <person name="Zhao L.-H."/>
            <person name="Wang Z.-J."/>
        </authorList>
    </citation>
    <scope>NUCLEOTIDE SEQUENCE</scope>
    <source>
        <strain evidence="2">29W222</strain>
    </source>
</reference>
<evidence type="ECO:0000313" key="3">
    <source>
        <dbReference type="Proteomes" id="UP000614216"/>
    </source>
</evidence>
<feature type="transmembrane region" description="Helical" evidence="1">
    <location>
        <begin position="138"/>
        <end position="162"/>
    </location>
</feature>